<proteinExistence type="predicted"/>
<dbReference type="AlphaFoldDB" id="A0A1J3GAT0"/>
<name>A0A1J3GAT0_NOCCA</name>
<accession>A0A1J3GAT0</accession>
<sequence length="99" mass="10969">MGVGEGGKEDYLVKEKKGVKLTRHDKLLNKFRRKEALVEWNVECGGGDGEGRRVGIAAGFLTAMRGDDIKGNEEFKGLLRNLKREVNQGDEDSTHSGCY</sequence>
<protein>
    <submittedName>
        <fullName evidence="1">Uncharacterized protein</fullName>
    </submittedName>
</protein>
<evidence type="ECO:0000313" key="1">
    <source>
        <dbReference type="EMBL" id="JAU51308.1"/>
    </source>
</evidence>
<dbReference type="EMBL" id="GEVK01001524">
    <property type="protein sequence ID" value="JAU51308.1"/>
    <property type="molecule type" value="Transcribed_RNA"/>
</dbReference>
<gene>
    <name evidence="1" type="ORF">LC_TR16118_c0_g1_i1_g.55299</name>
</gene>
<organism evidence="1">
    <name type="scientific">Noccaea caerulescens</name>
    <name type="common">Alpine penny-cress</name>
    <name type="synonym">Thlaspi caerulescens</name>
    <dbReference type="NCBI Taxonomy" id="107243"/>
    <lineage>
        <taxon>Eukaryota</taxon>
        <taxon>Viridiplantae</taxon>
        <taxon>Streptophyta</taxon>
        <taxon>Embryophyta</taxon>
        <taxon>Tracheophyta</taxon>
        <taxon>Spermatophyta</taxon>
        <taxon>Magnoliopsida</taxon>
        <taxon>eudicotyledons</taxon>
        <taxon>Gunneridae</taxon>
        <taxon>Pentapetalae</taxon>
        <taxon>rosids</taxon>
        <taxon>malvids</taxon>
        <taxon>Brassicales</taxon>
        <taxon>Brassicaceae</taxon>
        <taxon>Coluteocarpeae</taxon>
        <taxon>Noccaea</taxon>
    </lineage>
</organism>
<reference evidence="1" key="1">
    <citation type="submission" date="2016-07" db="EMBL/GenBank/DDBJ databases">
        <title>De novo transcriptome assembly of four accessions of the metal hyperaccumulator plant Noccaea caerulescens.</title>
        <authorList>
            <person name="Blande D."/>
            <person name="Halimaa P."/>
            <person name="Tervahauta A.I."/>
            <person name="Aarts M.G."/>
            <person name="Karenlampi S.O."/>
        </authorList>
    </citation>
    <scope>NUCLEOTIDE SEQUENCE</scope>
</reference>